<reference evidence="2 3" key="1">
    <citation type="submission" date="2021-06" db="EMBL/GenBank/DDBJ databases">
        <title>Complete genome of Haloferula helveola possessing various polysaccharide degrading enzymes.</title>
        <authorList>
            <person name="Takami H."/>
            <person name="Huang C."/>
            <person name="Hamasaki K."/>
        </authorList>
    </citation>
    <scope>NUCLEOTIDE SEQUENCE [LARGE SCALE GENOMIC DNA]</scope>
    <source>
        <strain evidence="2 3">CN-1</strain>
    </source>
</reference>
<keyword evidence="1" id="KW-0472">Membrane</keyword>
<gene>
    <name evidence="2" type="ORF">HAHE_22690</name>
</gene>
<name>A0ABM7RMJ0_9BACT</name>
<evidence type="ECO:0000313" key="3">
    <source>
        <dbReference type="Proteomes" id="UP001374893"/>
    </source>
</evidence>
<proteinExistence type="predicted"/>
<feature type="transmembrane region" description="Helical" evidence="1">
    <location>
        <begin position="20"/>
        <end position="41"/>
    </location>
</feature>
<keyword evidence="3" id="KW-1185">Reference proteome</keyword>
<feature type="transmembrane region" description="Helical" evidence="1">
    <location>
        <begin position="113"/>
        <end position="130"/>
    </location>
</feature>
<sequence length="138" mass="15570">MLEDRINAARLREAVRRAVLPSVLALADVIATLLGQPAAYWQGDLQAATDANPLVVRALRFSPWLSIPGWLAWVGMIVTFMLAAAPVWRVRALVFLCLAHLCFVWAWVLKWNLVAGLSFSLVAFWVTVLMRHQIHRVR</sequence>
<dbReference type="Proteomes" id="UP001374893">
    <property type="component" value="Chromosome"/>
</dbReference>
<dbReference type="EMBL" id="AP024702">
    <property type="protein sequence ID" value="BCX48361.1"/>
    <property type="molecule type" value="Genomic_DNA"/>
</dbReference>
<feature type="transmembrane region" description="Helical" evidence="1">
    <location>
        <begin position="90"/>
        <end position="107"/>
    </location>
</feature>
<dbReference type="RefSeq" id="WP_338684515.1">
    <property type="nucleotide sequence ID" value="NZ_AP024702.1"/>
</dbReference>
<feature type="transmembrane region" description="Helical" evidence="1">
    <location>
        <begin position="61"/>
        <end position="83"/>
    </location>
</feature>
<protein>
    <recommendedName>
        <fullName evidence="4">DUF5658 domain-containing protein</fullName>
    </recommendedName>
</protein>
<evidence type="ECO:0008006" key="4">
    <source>
        <dbReference type="Google" id="ProtNLM"/>
    </source>
</evidence>
<keyword evidence="1" id="KW-1133">Transmembrane helix</keyword>
<organism evidence="2 3">
    <name type="scientific">Haloferula helveola</name>
    <dbReference type="NCBI Taxonomy" id="490095"/>
    <lineage>
        <taxon>Bacteria</taxon>
        <taxon>Pseudomonadati</taxon>
        <taxon>Verrucomicrobiota</taxon>
        <taxon>Verrucomicrobiia</taxon>
        <taxon>Verrucomicrobiales</taxon>
        <taxon>Verrucomicrobiaceae</taxon>
        <taxon>Haloferula</taxon>
    </lineage>
</organism>
<evidence type="ECO:0000313" key="2">
    <source>
        <dbReference type="EMBL" id="BCX48361.1"/>
    </source>
</evidence>
<keyword evidence="1" id="KW-0812">Transmembrane</keyword>
<accession>A0ABM7RMJ0</accession>
<evidence type="ECO:0000256" key="1">
    <source>
        <dbReference type="SAM" id="Phobius"/>
    </source>
</evidence>